<gene>
    <name evidence="1" type="ORF">Hfx1149_16175</name>
</gene>
<proteinExistence type="predicted"/>
<name>A0A643JNZ9_9EURY</name>
<dbReference type="AlphaFoldDB" id="A0A643JNZ9"/>
<accession>A0A643JNZ9</accession>
<protein>
    <submittedName>
        <fullName evidence="1">Uncharacterized protein</fullName>
    </submittedName>
</protein>
<comment type="caution">
    <text evidence="1">The sequence shown here is derived from an EMBL/GenBank/DDBJ whole genome shotgun (WGS) entry which is preliminary data.</text>
</comment>
<organism evidence="1">
    <name type="scientific">Haloferax sp. CBA1149</name>
    <dbReference type="NCBI Taxonomy" id="2650753"/>
    <lineage>
        <taxon>Archaea</taxon>
        <taxon>Methanobacteriati</taxon>
        <taxon>Methanobacteriota</taxon>
        <taxon>Stenosarchaea group</taxon>
        <taxon>Halobacteria</taxon>
        <taxon>Halobacteriales</taxon>
        <taxon>Haloferacaceae</taxon>
        <taxon>Haloferax</taxon>
    </lineage>
</organism>
<dbReference type="EMBL" id="VZUS01000005">
    <property type="protein sequence ID" value="KAB1185058.1"/>
    <property type="molecule type" value="Genomic_DNA"/>
</dbReference>
<evidence type="ECO:0000313" key="1">
    <source>
        <dbReference type="EMBL" id="KAB1185058.1"/>
    </source>
</evidence>
<dbReference type="RefSeq" id="WP_151139769.1">
    <property type="nucleotide sequence ID" value="NZ_VZUS01000005.1"/>
</dbReference>
<sequence>MRRTRRDVLALVGTAGITSLAGCSGVLDSRGDDRPDLDAEALRAVERLGSPAFPARTPAPIETTLLETSRSRARTLLDSVPESMSSRTVPNEAVRNIYAEERADAIRALDRASTERTRFEQMRSLRYARGNAAMVKGTYEAAVGEITEDEVVSERDSLREEVESFRQAHRYFGDDLGPALVVHGEIEDFLAVASRYLDNADDPVRHGGSAPGVGEMLDAVESARASLESARHLADRYRQSLSDPQDFGHVFEETASSLSDIVEARRDDYPDDYGPTSQLFDDFDRPIEDTPAAELLVETFIHLHYGVEGIREAVRRDRVANALLEAHVAERSRRAFEAAKVAVRRGEYGTLQSAAEVRDEKLAALEALESARSDHSSPDVTRRALTDVAHRVDRGDRYLERSLEDDTHRSARNALGQYAFVAYTARETPNVSAWLLGAMRAALGESAD</sequence>
<dbReference type="PROSITE" id="PS51257">
    <property type="entry name" value="PROKAR_LIPOPROTEIN"/>
    <property type="match status" value="1"/>
</dbReference>
<reference evidence="1" key="1">
    <citation type="submission" date="2019-09" db="EMBL/GenBank/DDBJ databases">
        <title>Genomic analysis of Haloferax sp. CBA1149.</title>
        <authorList>
            <person name="Roh S.W."/>
        </authorList>
    </citation>
    <scope>NUCLEOTIDE SEQUENCE</scope>
    <source>
        <strain evidence="1">CBA1149</strain>
    </source>
</reference>